<dbReference type="FunFam" id="3.90.550.10:FF:000079">
    <property type="entry name" value="Probable glycosyl transferase"/>
    <property type="match status" value="1"/>
</dbReference>
<dbReference type="SUPFAM" id="SSF54631">
    <property type="entry name" value="CBS-domain pair"/>
    <property type="match status" value="1"/>
</dbReference>
<evidence type="ECO:0000256" key="6">
    <source>
        <dbReference type="ARBA" id="ARBA00022989"/>
    </source>
</evidence>
<dbReference type="InterPro" id="IPR001173">
    <property type="entry name" value="Glyco_trans_2-like"/>
</dbReference>
<dbReference type="SUPFAM" id="SSF53448">
    <property type="entry name" value="Nucleotide-diphospho-sugar transferases"/>
    <property type="match status" value="1"/>
</dbReference>
<dbReference type="CDD" id="cd04187">
    <property type="entry name" value="DPM1_like_bac"/>
    <property type="match status" value="1"/>
</dbReference>
<dbReference type="GO" id="GO:0016757">
    <property type="term" value="F:glycosyltransferase activity"/>
    <property type="evidence" value="ECO:0007669"/>
    <property type="project" value="UniProtKB-KW"/>
</dbReference>
<feature type="domain" description="CBS" evidence="10">
    <location>
        <begin position="391"/>
        <end position="448"/>
    </location>
</feature>
<comment type="subcellular location">
    <subcellularLocation>
        <location evidence="1">Cell membrane</location>
        <topology evidence="1">Multi-pass membrane protein</topology>
    </subcellularLocation>
</comment>
<feature type="transmembrane region" description="Helical" evidence="9">
    <location>
        <begin position="232"/>
        <end position="253"/>
    </location>
</feature>
<dbReference type="PROSITE" id="PS51371">
    <property type="entry name" value="CBS"/>
    <property type="match status" value="2"/>
</dbReference>
<dbReference type="SMART" id="SM00116">
    <property type="entry name" value="CBS"/>
    <property type="match status" value="2"/>
</dbReference>
<evidence type="ECO:0000256" key="1">
    <source>
        <dbReference type="ARBA" id="ARBA00004651"/>
    </source>
</evidence>
<feature type="transmembrane region" description="Helical" evidence="9">
    <location>
        <begin position="265"/>
        <end position="290"/>
    </location>
</feature>
<dbReference type="PANTHER" id="PTHR48090:SF1">
    <property type="entry name" value="PROPHAGE BACTOPRENOL GLUCOSYL TRANSFERASE HOMOLOG"/>
    <property type="match status" value="1"/>
</dbReference>
<name>A0AA38Y0T0_9EURO</name>
<evidence type="ECO:0000256" key="9">
    <source>
        <dbReference type="SAM" id="Phobius"/>
    </source>
</evidence>
<dbReference type="InterPro" id="IPR046342">
    <property type="entry name" value="CBS_dom_sf"/>
</dbReference>
<dbReference type="InterPro" id="IPR044725">
    <property type="entry name" value="CBSX3_CBS_dom"/>
</dbReference>
<dbReference type="Pfam" id="PF00535">
    <property type="entry name" value="Glycos_transf_2"/>
    <property type="match status" value="1"/>
</dbReference>
<keyword evidence="6 9" id="KW-1133">Transmembrane helix</keyword>
<feature type="domain" description="CBS" evidence="10">
    <location>
        <begin position="326"/>
        <end position="382"/>
    </location>
</feature>
<dbReference type="Gene3D" id="3.90.550.10">
    <property type="entry name" value="Spore Coat Polysaccharide Biosynthesis Protein SpsA, Chain A"/>
    <property type="match status" value="1"/>
</dbReference>
<dbReference type="Gene3D" id="3.10.580.10">
    <property type="entry name" value="CBS-domain"/>
    <property type="match status" value="1"/>
</dbReference>
<evidence type="ECO:0000256" key="7">
    <source>
        <dbReference type="ARBA" id="ARBA00023136"/>
    </source>
</evidence>
<evidence type="ECO:0000259" key="10">
    <source>
        <dbReference type="PROSITE" id="PS51371"/>
    </source>
</evidence>
<dbReference type="AlphaFoldDB" id="A0AA38Y0T0"/>
<proteinExistence type="predicted"/>
<dbReference type="InterPro" id="IPR050256">
    <property type="entry name" value="Glycosyltransferase_2"/>
</dbReference>
<evidence type="ECO:0000256" key="8">
    <source>
        <dbReference type="PROSITE-ProRule" id="PRU00703"/>
    </source>
</evidence>
<evidence type="ECO:0000313" key="11">
    <source>
        <dbReference type="EMBL" id="KAJ9631530.1"/>
    </source>
</evidence>
<dbReference type="CDD" id="cd04623">
    <property type="entry name" value="CBS_pair_bac_euk"/>
    <property type="match status" value="1"/>
</dbReference>
<sequence length="458" mass="50483">MTRERLTFVIAAHNEELALPQLHPRLCAVLDGLVGIDGHILYVDDGSSDTTWSLITSLAQTDPRVSALKLSRNFGKEAALTAGLDQVREGAAMILDADGQDPPELVPQFVERWREGYDNVYGTRLVRDGESWSKRATASMFYRVIGRLSRTPIPADTGDFRLLSPRALSALREMRERHRFMKGLFSWVGFRRVAVPYHRHARLAGSSKFNLWRLWNFALEGITGFSTVPLRAATYMGLATAGVSFVFAIWVIAKAALYGDRVAGWPTMMAVILFLGGVQLIALGLIGEYLGRLYEETKQRPLYLVDAWLTPSVADSEPQPTLGGQADDVVHAVAPDAAVIDAIRLMAQKGVGAVLVMDGPRLVGILSERDYARKIVLHDRSSRDTAVSEIMTGKVVTVTPGEQVEHCLQLVTDYRIRHLPVVEGGQVLGVISIGDLVKSVIDAQRRELDQLQQYIVAG</sequence>
<dbReference type="PANTHER" id="PTHR48090">
    <property type="entry name" value="UNDECAPRENYL-PHOSPHATE 4-DEOXY-4-FORMAMIDO-L-ARABINOSE TRANSFERASE-RELATED"/>
    <property type="match status" value="1"/>
</dbReference>
<keyword evidence="7 9" id="KW-0472">Membrane</keyword>
<keyword evidence="3" id="KW-0328">Glycosyltransferase</keyword>
<dbReference type="EMBL" id="JAPDRN010000056">
    <property type="protein sequence ID" value="KAJ9631530.1"/>
    <property type="molecule type" value="Genomic_DNA"/>
</dbReference>
<dbReference type="InterPro" id="IPR029044">
    <property type="entry name" value="Nucleotide-diphossugar_trans"/>
</dbReference>
<keyword evidence="8" id="KW-0129">CBS domain</keyword>
<keyword evidence="4" id="KW-0808">Transferase</keyword>
<evidence type="ECO:0000256" key="2">
    <source>
        <dbReference type="ARBA" id="ARBA00022475"/>
    </source>
</evidence>
<protein>
    <recommendedName>
        <fullName evidence="10">CBS domain-containing protein</fullName>
    </recommendedName>
</protein>
<evidence type="ECO:0000256" key="5">
    <source>
        <dbReference type="ARBA" id="ARBA00022692"/>
    </source>
</evidence>
<reference evidence="11" key="1">
    <citation type="submission" date="2022-10" db="EMBL/GenBank/DDBJ databases">
        <title>Culturing micro-colonial fungi from biological soil crusts in the Mojave desert and describing Neophaeococcomyces mojavensis, and introducing the new genera and species Taxawa tesnikishii.</title>
        <authorList>
            <person name="Kurbessoian T."/>
            <person name="Stajich J.E."/>
        </authorList>
    </citation>
    <scope>NUCLEOTIDE SEQUENCE</scope>
    <source>
        <strain evidence="11">TK_35</strain>
    </source>
</reference>
<keyword evidence="5 9" id="KW-0812">Transmembrane</keyword>
<dbReference type="GO" id="GO:0005886">
    <property type="term" value="C:plasma membrane"/>
    <property type="evidence" value="ECO:0007669"/>
    <property type="project" value="UniProtKB-SubCell"/>
</dbReference>
<accession>A0AA38Y0T0</accession>
<dbReference type="Pfam" id="PF00571">
    <property type="entry name" value="CBS"/>
    <property type="match status" value="2"/>
</dbReference>
<comment type="caution">
    <text evidence="11">The sequence shown here is derived from an EMBL/GenBank/DDBJ whole genome shotgun (WGS) entry which is preliminary data.</text>
</comment>
<evidence type="ECO:0000256" key="4">
    <source>
        <dbReference type="ARBA" id="ARBA00022679"/>
    </source>
</evidence>
<dbReference type="InterPro" id="IPR000644">
    <property type="entry name" value="CBS_dom"/>
</dbReference>
<keyword evidence="2" id="KW-1003">Cell membrane</keyword>
<organism evidence="11">
    <name type="scientific">Knufia peltigerae</name>
    <dbReference type="NCBI Taxonomy" id="1002370"/>
    <lineage>
        <taxon>Eukaryota</taxon>
        <taxon>Fungi</taxon>
        <taxon>Dikarya</taxon>
        <taxon>Ascomycota</taxon>
        <taxon>Pezizomycotina</taxon>
        <taxon>Eurotiomycetes</taxon>
        <taxon>Chaetothyriomycetidae</taxon>
        <taxon>Chaetothyriales</taxon>
        <taxon>Trichomeriaceae</taxon>
        <taxon>Knufia</taxon>
    </lineage>
</organism>
<evidence type="ECO:0000256" key="3">
    <source>
        <dbReference type="ARBA" id="ARBA00022676"/>
    </source>
</evidence>
<gene>
    <name evidence="11" type="ORF">H2204_007976</name>
</gene>